<evidence type="ECO:0000256" key="1">
    <source>
        <dbReference type="ARBA" id="ARBA00004202"/>
    </source>
</evidence>
<dbReference type="InterPro" id="IPR051634">
    <property type="entry name" value="Extended_Synaptotagmin"/>
</dbReference>
<keyword evidence="9" id="KW-0256">Endoplasmic reticulum</keyword>
<feature type="domain" description="C2" evidence="18">
    <location>
        <begin position="471"/>
        <end position="611"/>
    </location>
</feature>
<evidence type="ECO:0000256" key="12">
    <source>
        <dbReference type="ARBA" id="ARBA00023055"/>
    </source>
</evidence>
<dbReference type="InterPro" id="IPR000008">
    <property type="entry name" value="C2_dom"/>
</dbReference>
<feature type="compositionally biased region" description="Basic and acidic residues" evidence="16">
    <location>
        <begin position="504"/>
        <end position="523"/>
    </location>
</feature>
<feature type="region of interest" description="Disordered" evidence="16">
    <location>
        <begin position="1"/>
        <end position="22"/>
    </location>
</feature>
<dbReference type="InterPro" id="IPR037752">
    <property type="entry name" value="C2C_KIAA1228"/>
</dbReference>
<proteinExistence type="inferred from homology"/>
<keyword evidence="13" id="KW-0446">Lipid-binding</keyword>
<dbReference type="GO" id="GO:0006869">
    <property type="term" value="P:lipid transport"/>
    <property type="evidence" value="ECO:0007669"/>
    <property type="project" value="UniProtKB-KW"/>
</dbReference>
<dbReference type="Pfam" id="PF17047">
    <property type="entry name" value="SMP_LBD"/>
    <property type="match status" value="1"/>
</dbReference>
<evidence type="ECO:0000259" key="18">
    <source>
        <dbReference type="PROSITE" id="PS50004"/>
    </source>
</evidence>
<evidence type="ECO:0000256" key="7">
    <source>
        <dbReference type="ARBA" id="ARBA00022723"/>
    </source>
</evidence>
<dbReference type="GO" id="GO:0035091">
    <property type="term" value="F:phosphatidylinositol binding"/>
    <property type="evidence" value="ECO:0007669"/>
    <property type="project" value="TreeGrafter"/>
</dbReference>
<dbReference type="EMBL" id="JAERUA010000005">
    <property type="protein sequence ID" value="KAI1899403.1"/>
    <property type="molecule type" value="Genomic_DNA"/>
</dbReference>
<feature type="compositionally biased region" description="Pro residues" evidence="16">
    <location>
        <begin position="639"/>
        <end position="653"/>
    </location>
</feature>
<dbReference type="SUPFAM" id="SSF49562">
    <property type="entry name" value="C2 domain (Calcium/lipid-binding domain, CaLB)"/>
    <property type="match status" value="3"/>
</dbReference>
<dbReference type="GO" id="GO:0061817">
    <property type="term" value="P:endoplasmic reticulum-plasma membrane tethering"/>
    <property type="evidence" value="ECO:0007669"/>
    <property type="project" value="InterPro"/>
</dbReference>
<dbReference type="GO" id="GO:0005886">
    <property type="term" value="C:plasma membrane"/>
    <property type="evidence" value="ECO:0007669"/>
    <property type="project" value="UniProtKB-SubCell"/>
</dbReference>
<organism evidence="20 21">
    <name type="scientific">Albula goreensis</name>
    <dbReference type="NCBI Taxonomy" id="1534307"/>
    <lineage>
        <taxon>Eukaryota</taxon>
        <taxon>Metazoa</taxon>
        <taxon>Chordata</taxon>
        <taxon>Craniata</taxon>
        <taxon>Vertebrata</taxon>
        <taxon>Euteleostomi</taxon>
        <taxon>Actinopterygii</taxon>
        <taxon>Neopterygii</taxon>
        <taxon>Teleostei</taxon>
        <taxon>Albuliformes</taxon>
        <taxon>Albulidae</taxon>
        <taxon>Albula</taxon>
    </lineage>
</organism>
<dbReference type="InterPro" id="IPR039010">
    <property type="entry name" value="Synaptotagmin_SMP"/>
</dbReference>
<keyword evidence="6 17" id="KW-0812">Transmembrane</keyword>
<feature type="domain" description="C2" evidence="18">
    <location>
        <begin position="333"/>
        <end position="453"/>
    </location>
</feature>
<feature type="compositionally biased region" description="Polar residues" evidence="16">
    <location>
        <begin position="680"/>
        <end position="697"/>
    </location>
</feature>
<dbReference type="GO" id="GO:0031210">
    <property type="term" value="F:phosphatidylcholine binding"/>
    <property type="evidence" value="ECO:0007669"/>
    <property type="project" value="TreeGrafter"/>
</dbReference>
<evidence type="ECO:0000313" key="21">
    <source>
        <dbReference type="Proteomes" id="UP000829720"/>
    </source>
</evidence>
<dbReference type="CDD" id="cd08391">
    <property type="entry name" value="C2A_C2C_Synaptotagmin_like"/>
    <property type="match status" value="1"/>
</dbReference>
<evidence type="ECO:0000256" key="11">
    <source>
        <dbReference type="ARBA" id="ARBA00022989"/>
    </source>
</evidence>
<accession>A0A8T3DQF4</accession>
<sequence>MEARNEMLGQNAPFPDNSRYGGGSLNLTQGQLEASRSSATTLTADFSKEVQAYQSSGSTDSQDEYSVNAVNHILMEFLMYFGRAFVILYPVYLTGYLGLSISWVLLCLMMWTWWRKNRRWKDVRLGTAIDFLENERSVISSELKTLNMPAWVHFPDVEKADWLNKILQQAWPFFGMFMEKLLKEKIQPSIRASSPHLKTFTFTKVHFGQKPLQITGVKAYTDEVDKREVILDLNLRYVGDVNIDTEVKKPITAGVKGLQLEGMMRVILEPLIGQSPLVGGVTMFFIRRPKLEINWTGVTNLLDSPAFSQLSESAIMDIISSFMVLPNRLCIPLIDQVKVDQMRFPLPRGVARVNLNEAQDLIAKDTYMLGIVKGKSDPYAVVRVGNSQFRSKTIKENLDPSWNEVYEFVVHEAPGQELEVEVFDEDTDKDDFLGRFKLDLGDVMKERVVDKWYTLEDVERGKVHLNMQWLSLQKDPAELVETQDGCACAMLAVYLDNASNLPKDHSEFSHNEKPGKAGKEARLTRRNNHPDSYVEFSVDKQTQKSKVVYASKDPIWEECFTFFVHSVMNQHLKVQIKEPEKKTPLGVLSLPLTRLLNASDLTLDQRFLLERSGANSQIKLKATLRILKLEKPESKPLVSSPPPEAWPQAPPSTNPQAQGMHELSHSPSPSTSPSPYPTPLASNSEPQPISPHPNSFNGLHAQYRSHRFQPGGTPEGRTPVPGTPVLRDMSHLRRYDSHSLLSENSIASSRFDLSDGAPFPEAIMNHQGGFGEIKLTVRYATLKSRLIVLVDACRGLFPCSENGSDVYVRLYLLPDQSWRHRMRTQVKKKTVNPVFNEKFEFSVSLEEAKTRQLDVAVKNNRMFHTRERKEIGMVLVDLSQVDLAKGFTEWYELSIPGLKKIN</sequence>
<dbReference type="SMART" id="SM00239">
    <property type="entry name" value="C2"/>
    <property type="match status" value="3"/>
</dbReference>
<dbReference type="InterPro" id="IPR037749">
    <property type="entry name" value="Ext_Synaptotagmin_C2B"/>
</dbReference>
<feature type="domain" description="C2" evidence="18">
    <location>
        <begin position="769"/>
        <end position="891"/>
    </location>
</feature>
<evidence type="ECO:0000256" key="3">
    <source>
        <dbReference type="ARBA" id="ARBA00005867"/>
    </source>
</evidence>
<dbReference type="Pfam" id="PF00168">
    <property type="entry name" value="C2"/>
    <property type="match status" value="3"/>
</dbReference>
<dbReference type="InterPro" id="IPR037733">
    <property type="entry name" value="Ext_Synaptotagmin_C2A"/>
</dbReference>
<evidence type="ECO:0000256" key="5">
    <source>
        <dbReference type="ARBA" id="ARBA00022475"/>
    </source>
</evidence>
<dbReference type="GO" id="GO:0008429">
    <property type="term" value="F:phosphatidylethanolamine binding"/>
    <property type="evidence" value="ECO:0007669"/>
    <property type="project" value="TreeGrafter"/>
</dbReference>
<dbReference type="CDD" id="cd04030">
    <property type="entry name" value="C2C_KIAA1228"/>
    <property type="match status" value="1"/>
</dbReference>
<dbReference type="Proteomes" id="UP000829720">
    <property type="component" value="Unassembled WGS sequence"/>
</dbReference>
<evidence type="ECO:0000256" key="9">
    <source>
        <dbReference type="ARBA" id="ARBA00022824"/>
    </source>
</evidence>
<dbReference type="PROSITE" id="PS50004">
    <property type="entry name" value="C2"/>
    <property type="match status" value="3"/>
</dbReference>
<keyword evidence="12" id="KW-0445">Lipid transport</keyword>
<keyword evidence="14 17" id="KW-0472">Membrane</keyword>
<evidence type="ECO:0000256" key="17">
    <source>
        <dbReference type="SAM" id="Phobius"/>
    </source>
</evidence>
<keyword evidence="10" id="KW-0106">Calcium</keyword>
<dbReference type="OrthoDB" id="1029639at2759"/>
<dbReference type="FunFam" id="2.60.40.150:FF:000114">
    <property type="entry name" value="Extended synaptotagmin 3"/>
    <property type="match status" value="1"/>
</dbReference>
<evidence type="ECO:0000256" key="16">
    <source>
        <dbReference type="SAM" id="MobiDB-lite"/>
    </source>
</evidence>
<evidence type="ECO:0000256" key="4">
    <source>
        <dbReference type="ARBA" id="ARBA00022448"/>
    </source>
</evidence>
<keyword evidence="5" id="KW-1003">Cell membrane</keyword>
<dbReference type="InterPro" id="IPR031468">
    <property type="entry name" value="SMP_LBD"/>
</dbReference>
<keyword evidence="8" id="KW-0677">Repeat</keyword>
<feature type="region of interest" description="Disordered" evidence="16">
    <location>
        <begin position="504"/>
        <end position="524"/>
    </location>
</feature>
<dbReference type="GO" id="GO:0005509">
    <property type="term" value="F:calcium ion binding"/>
    <property type="evidence" value="ECO:0007669"/>
    <property type="project" value="TreeGrafter"/>
</dbReference>
<reference evidence="20" key="1">
    <citation type="submission" date="2021-01" db="EMBL/GenBank/DDBJ databases">
        <authorList>
            <person name="Zahm M."/>
            <person name="Roques C."/>
            <person name="Cabau C."/>
            <person name="Klopp C."/>
            <person name="Donnadieu C."/>
            <person name="Jouanno E."/>
            <person name="Lampietro C."/>
            <person name="Louis A."/>
            <person name="Herpin A."/>
            <person name="Echchiki A."/>
            <person name="Berthelot C."/>
            <person name="Parey E."/>
            <person name="Roest-Crollius H."/>
            <person name="Braasch I."/>
            <person name="Postlethwait J."/>
            <person name="Bobe J."/>
            <person name="Montfort J."/>
            <person name="Bouchez O."/>
            <person name="Begum T."/>
            <person name="Mejri S."/>
            <person name="Adams A."/>
            <person name="Chen W.-J."/>
            <person name="Guiguen Y."/>
        </authorList>
    </citation>
    <scope>NUCLEOTIDE SEQUENCE</scope>
    <source>
        <tissue evidence="20">Blood</tissue>
    </source>
</reference>
<comment type="similarity">
    <text evidence="3">Belongs to the extended synaptotagmin family.</text>
</comment>
<keyword evidence="11 17" id="KW-1133">Transmembrane helix</keyword>
<evidence type="ECO:0000256" key="14">
    <source>
        <dbReference type="ARBA" id="ARBA00023136"/>
    </source>
</evidence>
<feature type="region of interest" description="Disordered" evidence="16">
    <location>
        <begin position="705"/>
        <end position="724"/>
    </location>
</feature>
<dbReference type="InterPro" id="IPR035892">
    <property type="entry name" value="C2_domain_sf"/>
</dbReference>
<evidence type="ECO:0000256" key="15">
    <source>
        <dbReference type="ARBA" id="ARBA00069840"/>
    </source>
</evidence>
<evidence type="ECO:0000259" key="19">
    <source>
        <dbReference type="PROSITE" id="PS51847"/>
    </source>
</evidence>
<comment type="subcellular location">
    <subcellularLocation>
        <location evidence="1">Cell membrane</location>
        <topology evidence="1">Peripheral membrane protein</topology>
    </subcellularLocation>
    <subcellularLocation>
        <location evidence="2">Endoplasmic reticulum membrane</location>
        <topology evidence="2">Multi-pass membrane protein</topology>
    </subcellularLocation>
</comment>
<dbReference type="AlphaFoldDB" id="A0A8T3DQF4"/>
<comment type="caution">
    <text evidence="20">The sequence shown here is derived from an EMBL/GenBank/DDBJ whole genome shotgun (WGS) entry which is preliminary data.</text>
</comment>
<dbReference type="PANTHER" id="PTHR45761:SF4">
    <property type="entry name" value="EXTENDED SYNAPTOTAGMIN-3"/>
    <property type="match status" value="1"/>
</dbReference>
<dbReference type="Gene3D" id="2.60.40.150">
    <property type="entry name" value="C2 domain"/>
    <property type="match status" value="3"/>
</dbReference>
<dbReference type="CDD" id="cd04050">
    <property type="entry name" value="C2B_Synaptotagmin-like"/>
    <property type="match status" value="1"/>
</dbReference>
<dbReference type="FunFam" id="2.60.40.150:FF:000025">
    <property type="entry name" value="Extended synaptotagmin 2"/>
    <property type="match status" value="1"/>
</dbReference>
<dbReference type="PANTHER" id="PTHR45761">
    <property type="entry name" value="EXTENDED SYNAPTOTAGMIN-LIKE PROTEIN 2, ISOFORM C"/>
    <property type="match status" value="1"/>
</dbReference>
<gene>
    <name evidence="20" type="ORF">AGOR_G00061420</name>
</gene>
<keyword evidence="7" id="KW-0479">Metal-binding</keyword>
<evidence type="ECO:0000256" key="6">
    <source>
        <dbReference type="ARBA" id="ARBA00022692"/>
    </source>
</evidence>
<feature type="domain" description="SMP-LTD" evidence="19">
    <location>
        <begin position="156"/>
        <end position="334"/>
    </location>
</feature>
<feature type="region of interest" description="Disordered" evidence="16">
    <location>
        <begin position="633"/>
        <end position="699"/>
    </location>
</feature>
<evidence type="ECO:0000256" key="10">
    <source>
        <dbReference type="ARBA" id="ARBA00022837"/>
    </source>
</evidence>
<evidence type="ECO:0000313" key="20">
    <source>
        <dbReference type="EMBL" id="KAI1899403.1"/>
    </source>
</evidence>
<dbReference type="PROSITE" id="PS51847">
    <property type="entry name" value="SMP"/>
    <property type="match status" value="1"/>
</dbReference>
<name>A0A8T3DQF4_9TELE</name>
<evidence type="ECO:0000256" key="2">
    <source>
        <dbReference type="ARBA" id="ARBA00004477"/>
    </source>
</evidence>
<evidence type="ECO:0000256" key="13">
    <source>
        <dbReference type="ARBA" id="ARBA00023121"/>
    </source>
</evidence>
<evidence type="ECO:0000256" key="8">
    <source>
        <dbReference type="ARBA" id="ARBA00022737"/>
    </source>
</evidence>
<dbReference type="GO" id="GO:0005789">
    <property type="term" value="C:endoplasmic reticulum membrane"/>
    <property type="evidence" value="ECO:0007669"/>
    <property type="project" value="UniProtKB-SubCell"/>
</dbReference>
<dbReference type="FunFam" id="2.60.40.150:FF:000093">
    <property type="entry name" value="Extended synaptotagmin 3"/>
    <property type="match status" value="1"/>
</dbReference>
<dbReference type="GO" id="GO:0005544">
    <property type="term" value="F:calcium-dependent phospholipid binding"/>
    <property type="evidence" value="ECO:0007669"/>
    <property type="project" value="TreeGrafter"/>
</dbReference>
<protein>
    <recommendedName>
        <fullName evidence="15">Extended synaptotagmin-3</fullName>
    </recommendedName>
</protein>
<keyword evidence="21" id="KW-1185">Reference proteome</keyword>
<feature type="transmembrane region" description="Helical" evidence="17">
    <location>
        <begin position="95"/>
        <end position="114"/>
    </location>
</feature>
<keyword evidence="4" id="KW-0813">Transport</keyword>